<organism evidence="1 2">
    <name type="scientific">Racocetra persica</name>
    <dbReference type="NCBI Taxonomy" id="160502"/>
    <lineage>
        <taxon>Eukaryota</taxon>
        <taxon>Fungi</taxon>
        <taxon>Fungi incertae sedis</taxon>
        <taxon>Mucoromycota</taxon>
        <taxon>Glomeromycotina</taxon>
        <taxon>Glomeromycetes</taxon>
        <taxon>Diversisporales</taxon>
        <taxon>Gigasporaceae</taxon>
        <taxon>Racocetra</taxon>
    </lineage>
</organism>
<name>A0ACA9LWX3_9GLOM</name>
<keyword evidence="2" id="KW-1185">Reference proteome</keyword>
<gene>
    <name evidence="1" type="ORF">RPERSI_LOCUS3980</name>
</gene>
<dbReference type="EMBL" id="CAJVQC010005258">
    <property type="protein sequence ID" value="CAG8551540.1"/>
    <property type="molecule type" value="Genomic_DNA"/>
</dbReference>
<comment type="caution">
    <text evidence="1">The sequence shown here is derived from an EMBL/GenBank/DDBJ whole genome shotgun (WGS) entry which is preliminary data.</text>
</comment>
<evidence type="ECO:0000313" key="1">
    <source>
        <dbReference type="EMBL" id="CAG8551540.1"/>
    </source>
</evidence>
<proteinExistence type="predicted"/>
<accession>A0ACA9LWX3</accession>
<protein>
    <submittedName>
        <fullName evidence="1">11557_t:CDS:1</fullName>
    </submittedName>
</protein>
<feature type="non-terminal residue" evidence="1">
    <location>
        <position position="1"/>
    </location>
</feature>
<sequence length="45" mass="4504">AMVAATFGGIVGPGIVASAFEELAIEPEEVESAFEKSAVGPRVVA</sequence>
<evidence type="ECO:0000313" key="2">
    <source>
        <dbReference type="Proteomes" id="UP000789920"/>
    </source>
</evidence>
<dbReference type="Proteomes" id="UP000789920">
    <property type="component" value="Unassembled WGS sequence"/>
</dbReference>
<reference evidence="1" key="1">
    <citation type="submission" date="2021-06" db="EMBL/GenBank/DDBJ databases">
        <authorList>
            <person name="Kallberg Y."/>
            <person name="Tangrot J."/>
            <person name="Rosling A."/>
        </authorList>
    </citation>
    <scope>NUCLEOTIDE SEQUENCE</scope>
    <source>
        <strain evidence="1">MA461A</strain>
    </source>
</reference>